<organism evidence="4 5">
    <name type="scientific">Teichococcus rhizosphaerae</name>
    <dbReference type="NCBI Taxonomy" id="1335062"/>
    <lineage>
        <taxon>Bacteria</taxon>
        <taxon>Pseudomonadati</taxon>
        <taxon>Pseudomonadota</taxon>
        <taxon>Alphaproteobacteria</taxon>
        <taxon>Acetobacterales</taxon>
        <taxon>Roseomonadaceae</taxon>
        <taxon>Roseomonas</taxon>
    </lineage>
</organism>
<dbReference type="AlphaFoldDB" id="A0A2C7ADN2"/>
<reference evidence="4 5" key="1">
    <citation type="submission" date="2017-10" db="EMBL/GenBank/DDBJ databases">
        <authorList>
            <person name="Banno H."/>
            <person name="Chua N.-H."/>
        </authorList>
    </citation>
    <scope>NUCLEOTIDE SEQUENCE [LARGE SCALE GENOMIC DNA]</scope>
    <source>
        <strain evidence="4 5">YW11</strain>
    </source>
</reference>
<dbReference type="Pfam" id="PF05226">
    <property type="entry name" value="CHASE2"/>
    <property type="match status" value="1"/>
</dbReference>
<keyword evidence="5" id="KW-1185">Reference proteome</keyword>
<evidence type="ECO:0000313" key="4">
    <source>
        <dbReference type="EMBL" id="PHK94757.1"/>
    </source>
</evidence>
<dbReference type="EMBL" id="PDNU01000019">
    <property type="protein sequence ID" value="PHK94757.1"/>
    <property type="molecule type" value="Genomic_DNA"/>
</dbReference>
<dbReference type="Proteomes" id="UP000223527">
    <property type="component" value="Unassembled WGS sequence"/>
</dbReference>
<keyword evidence="2" id="KW-0472">Membrane</keyword>
<proteinExistence type="predicted"/>
<feature type="transmembrane region" description="Helical" evidence="2">
    <location>
        <begin position="496"/>
        <end position="515"/>
    </location>
</feature>
<evidence type="ECO:0000256" key="2">
    <source>
        <dbReference type="SAM" id="Phobius"/>
    </source>
</evidence>
<dbReference type="OrthoDB" id="7348688at2"/>
<feature type="compositionally biased region" description="Polar residues" evidence="1">
    <location>
        <begin position="243"/>
        <end position="254"/>
    </location>
</feature>
<evidence type="ECO:0000313" key="5">
    <source>
        <dbReference type="Proteomes" id="UP000223527"/>
    </source>
</evidence>
<dbReference type="SMART" id="SM01080">
    <property type="entry name" value="CHASE2"/>
    <property type="match status" value="1"/>
</dbReference>
<evidence type="ECO:0000256" key="1">
    <source>
        <dbReference type="SAM" id="MobiDB-lite"/>
    </source>
</evidence>
<name>A0A2C7ADN2_9PROT</name>
<keyword evidence="2" id="KW-0812">Transmembrane</keyword>
<sequence>MRLAFRILLPGDGGVWRKVCRTLVLGAFLMMGAYLDPFGFSALTQAASHRIEARLNAIWHPPVASEAVAVVMVNERSLRALDETWPPSFGFWSALIDSVNQRAPRTVFLDVVLGEERPVIDHGSPPLRRLIEDSNKPEAGLPRLLLADQSQWAFSKLSDKNFRRPMDCLKTQAPFTLCPTALAGSLQEAEARTTFINQNVHEKDRRSYALVERHVSGRHIPVAKAPPVPEPSRHDAAGLPDSTAPQGVQDSKTQSHSHAWISRSFMGPAAALSILEVTCQDEAAPVECAPFRQGAFLGELHKAGEPAYLIPRWRLNAAPAVARDIRALDRWSCTFYPQEEGLDRWDSKLWQSLGVVLTEAMSLGNEVSIGEKFGLPDWAASSIEHASDRSACLPFPLIPADMLLTPTNRPELLERLLRGRVVLIGTALASHPDRIHSPLHGTVPGVLLHATALDTLLRAGPDYPKPARPDSGIGDLLIKFSMLALACLSSIMGRQIIAGVFFLFLSFAAPSLYGIEMLRDENVAALMLFALGMAAEQFLEGWLDAEAGATSGQQEPAGR</sequence>
<protein>
    <recommendedName>
        <fullName evidence="3">CHASE2 domain-containing protein</fullName>
    </recommendedName>
</protein>
<keyword evidence="2" id="KW-1133">Transmembrane helix</keyword>
<feature type="domain" description="CHASE2" evidence="3">
    <location>
        <begin position="44"/>
        <end position="487"/>
    </location>
</feature>
<accession>A0A2C7ADN2</accession>
<dbReference type="InterPro" id="IPR007890">
    <property type="entry name" value="CHASE2"/>
</dbReference>
<comment type="caution">
    <text evidence="4">The sequence shown here is derived from an EMBL/GenBank/DDBJ whole genome shotgun (WGS) entry which is preliminary data.</text>
</comment>
<evidence type="ECO:0000259" key="3">
    <source>
        <dbReference type="SMART" id="SM01080"/>
    </source>
</evidence>
<feature type="region of interest" description="Disordered" evidence="1">
    <location>
        <begin position="221"/>
        <end position="254"/>
    </location>
</feature>
<gene>
    <name evidence="4" type="ORF">CR162_11405</name>
</gene>